<dbReference type="KEGG" id="ebm:SG0102_07540"/>
<dbReference type="RefSeq" id="WP_125118736.1">
    <property type="nucleotide sequence ID" value="NZ_AP019309.1"/>
</dbReference>
<name>A0A3G9J3U2_9FIRM</name>
<dbReference type="AlphaFoldDB" id="A0A3G9J3U2"/>
<sequence>MKTKTRKTTRILCASSIAAMTLLGSVAPALTTVAAEGSTTAATVGDTTTPNQISFDKKILLDKNENVPNTTISYEATPRAVGSTEKDALEHAGFHNVVDDKTPTFTLPTLNATTTFSTNDDNDVSIDPTTGKKSITKQTNITASSLVSLVNKPTVFTYTLTESTTDGFITDSEGKTRKLNIFVGYRNVDDENSHTLSVVDYTLADENGDKKSGFVNNYLTSDNPDPDPNKNTKAIKVTKKVTGNQGDQTKYFDFKVTITGQHSKVTATNSGDSKVNDTTPTASNSTVIVTTQLKHGESLTLKGLTKGAEYKVEEIDPGEYESLPGTPHDVGDNTAETVVTNTKNGTLPTGIYLNHKLPFNILGVALAGGAVALIAKKRHEDVLEDEDDE</sequence>
<organism evidence="3 4">
    <name type="scientific">Intestinibaculum porci</name>
    <dbReference type="NCBI Taxonomy" id="2487118"/>
    <lineage>
        <taxon>Bacteria</taxon>
        <taxon>Bacillati</taxon>
        <taxon>Bacillota</taxon>
        <taxon>Erysipelotrichia</taxon>
        <taxon>Erysipelotrichales</taxon>
        <taxon>Erysipelotrichaceae</taxon>
        <taxon>Intestinibaculum</taxon>
    </lineage>
</organism>
<evidence type="ECO:0000259" key="2">
    <source>
        <dbReference type="Pfam" id="PF24547"/>
    </source>
</evidence>
<feature type="chain" id="PRO_5038392316" description="DUF7601 domain-containing protein" evidence="1">
    <location>
        <begin position="30"/>
        <end position="389"/>
    </location>
</feature>
<dbReference type="InParanoid" id="A0A3G9J3U2"/>
<protein>
    <recommendedName>
        <fullName evidence="2">DUF7601 domain-containing protein</fullName>
    </recommendedName>
</protein>
<evidence type="ECO:0000313" key="3">
    <source>
        <dbReference type="EMBL" id="BBH25820.1"/>
    </source>
</evidence>
<dbReference type="Proteomes" id="UP000268059">
    <property type="component" value="Chromosome"/>
</dbReference>
<proteinExistence type="predicted"/>
<evidence type="ECO:0000256" key="1">
    <source>
        <dbReference type="SAM" id="SignalP"/>
    </source>
</evidence>
<accession>A0A3G9J3U2</accession>
<dbReference type="Pfam" id="PF24547">
    <property type="entry name" value="DUF7601"/>
    <property type="match status" value="1"/>
</dbReference>
<evidence type="ECO:0000313" key="4">
    <source>
        <dbReference type="Proteomes" id="UP000268059"/>
    </source>
</evidence>
<dbReference type="OrthoDB" id="1656133at2"/>
<dbReference type="EMBL" id="AP019309">
    <property type="protein sequence ID" value="BBH25820.1"/>
    <property type="molecule type" value="Genomic_DNA"/>
</dbReference>
<reference evidence="3 4" key="1">
    <citation type="submission" date="2018-11" db="EMBL/GenBank/DDBJ databases">
        <title>Novel Erysipelotrichaceae bacterium isolated from small intestine of a swine.</title>
        <authorList>
            <person name="Kim J.S."/>
            <person name="Choe H."/>
            <person name="Lee Y.R."/>
            <person name="Kim K.M."/>
            <person name="Park D.S."/>
        </authorList>
    </citation>
    <scope>NUCLEOTIDE SEQUENCE [LARGE SCALE GENOMIC DNA]</scope>
    <source>
        <strain evidence="3 4">SG0102</strain>
    </source>
</reference>
<dbReference type="InterPro" id="IPR055382">
    <property type="entry name" value="DUF7601"/>
</dbReference>
<gene>
    <name evidence="3" type="ORF">SG0102_07540</name>
</gene>
<keyword evidence="1" id="KW-0732">Signal</keyword>
<feature type="signal peptide" evidence="1">
    <location>
        <begin position="1"/>
        <end position="29"/>
    </location>
</feature>
<feature type="domain" description="DUF7601" evidence="2">
    <location>
        <begin position="234"/>
        <end position="343"/>
    </location>
</feature>
<dbReference type="Gene3D" id="2.60.40.1140">
    <property type="entry name" value="Collagen-binding surface protein Cna, B-type domain"/>
    <property type="match status" value="1"/>
</dbReference>
<keyword evidence="4" id="KW-1185">Reference proteome</keyword>